<dbReference type="Proteomes" id="UP001203607">
    <property type="component" value="Unassembled WGS sequence"/>
</dbReference>
<sequence>MKNLVLLVALLTSQIGLCQSKMEAENQASPQQGKTLMESKVDSVMQLGIHEKAFPGAQVLVAKNNEIVFHKTYGFHTYDSIQAVAKNDIYDLASVTKILGPLPALMKLVDEGKLNLDAPFSTYWTSWRNVKDKKDLTLREILSHQAGLIPYIIFLDKVTKQGKPKRKYLRNESSNHFTKQVYDSLFISDRYQKKMYRIIKRSKVSDVKKYRYSGLSFLIYPELITRLTGMDYETYLQKTFYTPLNCQTLGFNPQTKGYPNKIVPTEIDTLFRKTLVRNWVHDENAALMGGVSGNAGLFGSADDLAKMLLFYQNMGQTMDGNQLISRKTVAEFTKIQYPENENRRGLGFDKPLIGNDTLALEDAYPSPKTSAKSFGHAGFTGTFVWADPENQLVFIFLSNRVHPYRTHRKLYELNIRTSLQDIFYDALVD</sequence>
<dbReference type="Pfam" id="PF00144">
    <property type="entry name" value="Beta-lactamase"/>
    <property type="match status" value="1"/>
</dbReference>
<dbReference type="EMBL" id="JAMFMA010000002">
    <property type="protein sequence ID" value="MCL6274389.1"/>
    <property type="molecule type" value="Genomic_DNA"/>
</dbReference>
<evidence type="ECO:0000259" key="2">
    <source>
        <dbReference type="Pfam" id="PF00144"/>
    </source>
</evidence>
<dbReference type="InterPro" id="IPR001466">
    <property type="entry name" value="Beta-lactam-related"/>
</dbReference>
<feature type="domain" description="Beta-lactamase-related" evidence="2">
    <location>
        <begin position="43"/>
        <end position="410"/>
    </location>
</feature>
<dbReference type="PANTHER" id="PTHR43283">
    <property type="entry name" value="BETA-LACTAMASE-RELATED"/>
    <property type="match status" value="1"/>
</dbReference>
<reference evidence="3 4" key="1">
    <citation type="submission" date="2022-05" db="EMBL/GenBank/DDBJ databases">
        <authorList>
            <person name="Park J.-S."/>
        </authorList>
    </citation>
    <scope>NUCLEOTIDE SEQUENCE [LARGE SCALE GENOMIC DNA]</scope>
    <source>
        <strain evidence="3 4">2012CJ35-5</strain>
    </source>
</reference>
<evidence type="ECO:0000313" key="3">
    <source>
        <dbReference type="EMBL" id="MCL6274389.1"/>
    </source>
</evidence>
<keyword evidence="4" id="KW-1185">Reference proteome</keyword>
<name>A0ABT0PSQ0_9FLAO</name>
<dbReference type="Gene3D" id="3.40.710.10">
    <property type="entry name" value="DD-peptidase/beta-lactamase superfamily"/>
    <property type="match status" value="1"/>
</dbReference>
<dbReference type="RefSeq" id="WP_249657569.1">
    <property type="nucleotide sequence ID" value="NZ_JAMFMA010000002.1"/>
</dbReference>
<accession>A0ABT0PSQ0</accession>
<proteinExistence type="predicted"/>
<organism evidence="3 4">
    <name type="scientific">Flagellimonas spongiicola</name>
    <dbReference type="NCBI Taxonomy" id="2942208"/>
    <lineage>
        <taxon>Bacteria</taxon>
        <taxon>Pseudomonadati</taxon>
        <taxon>Bacteroidota</taxon>
        <taxon>Flavobacteriia</taxon>
        <taxon>Flavobacteriales</taxon>
        <taxon>Flavobacteriaceae</taxon>
        <taxon>Flagellimonas</taxon>
    </lineage>
</organism>
<evidence type="ECO:0000313" key="4">
    <source>
        <dbReference type="Proteomes" id="UP001203607"/>
    </source>
</evidence>
<evidence type="ECO:0000256" key="1">
    <source>
        <dbReference type="ARBA" id="ARBA00022801"/>
    </source>
</evidence>
<dbReference type="PANTHER" id="PTHR43283:SF11">
    <property type="entry name" value="BETA-LACTAMASE-RELATED DOMAIN-CONTAINING PROTEIN"/>
    <property type="match status" value="1"/>
</dbReference>
<dbReference type="InterPro" id="IPR012338">
    <property type="entry name" value="Beta-lactam/transpept-like"/>
</dbReference>
<keyword evidence="1" id="KW-0378">Hydrolase</keyword>
<gene>
    <name evidence="3" type="ORF">M3P19_10230</name>
</gene>
<protein>
    <submittedName>
        <fullName evidence="3">Beta-lactamase family protein</fullName>
    </submittedName>
</protein>
<dbReference type="SUPFAM" id="SSF56601">
    <property type="entry name" value="beta-lactamase/transpeptidase-like"/>
    <property type="match status" value="1"/>
</dbReference>
<comment type="caution">
    <text evidence="3">The sequence shown here is derived from an EMBL/GenBank/DDBJ whole genome shotgun (WGS) entry which is preliminary data.</text>
</comment>
<dbReference type="InterPro" id="IPR050789">
    <property type="entry name" value="Diverse_Enzym_Activities"/>
</dbReference>